<name>A0A852U1H0_9ACTN</name>
<dbReference type="GO" id="GO:0043041">
    <property type="term" value="P:amino acid activation for nonribosomal peptide biosynthetic process"/>
    <property type="evidence" value="ECO:0007669"/>
    <property type="project" value="TreeGrafter"/>
</dbReference>
<dbReference type="InterPro" id="IPR020845">
    <property type="entry name" value="AMP-binding_CS"/>
</dbReference>
<dbReference type="PROSITE" id="PS50075">
    <property type="entry name" value="CARRIER"/>
    <property type="match status" value="1"/>
</dbReference>
<feature type="region of interest" description="Disordered" evidence="5">
    <location>
        <begin position="1"/>
        <end position="35"/>
    </location>
</feature>
<dbReference type="Gene3D" id="1.10.1200.10">
    <property type="entry name" value="ACP-like"/>
    <property type="match status" value="1"/>
</dbReference>
<dbReference type="FunFam" id="3.30.300.30:FF:000010">
    <property type="entry name" value="Enterobactin synthetase component F"/>
    <property type="match status" value="1"/>
</dbReference>
<dbReference type="FunFam" id="3.40.50.980:FF:000001">
    <property type="entry name" value="Non-ribosomal peptide synthetase"/>
    <property type="match status" value="1"/>
</dbReference>
<dbReference type="InterPro" id="IPR001242">
    <property type="entry name" value="Condensation_dom"/>
</dbReference>
<dbReference type="EMBL" id="JACCCC010000001">
    <property type="protein sequence ID" value="NYE48014.1"/>
    <property type="molecule type" value="Genomic_DNA"/>
</dbReference>
<comment type="similarity">
    <text evidence="2">Belongs to the ATP-dependent AMP-binding enzyme family.</text>
</comment>
<gene>
    <name evidence="7" type="ORF">HDA32_003134</name>
</gene>
<evidence type="ECO:0000313" key="8">
    <source>
        <dbReference type="Proteomes" id="UP000589036"/>
    </source>
</evidence>
<dbReference type="PANTHER" id="PTHR45527:SF1">
    <property type="entry name" value="FATTY ACID SYNTHASE"/>
    <property type="match status" value="1"/>
</dbReference>
<feature type="domain" description="Carrier" evidence="6">
    <location>
        <begin position="1001"/>
        <end position="1075"/>
    </location>
</feature>
<dbReference type="GO" id="GO:0005737">
    <property type="term" value="C:cytoplasm"/>
    <property type="evidence" value="ECO:0007669"/>
    <property type="project" value="TreeGrafter"/>
</dbReference>
<dbReference type="InterPro" id="IPR000873">
    <property type="entry name" value="AMP-dep_synth/lig_dom"/>
</dbReference>
<dbReference type="InterPro" id="IPR023213">
    <property type="entry name" value="CAT-like_dom_sf"/>
</dbReference>
<dbReference type="InterPro" id="IPR009081">
    <property type="entry name" value="PP-bd_ACP"/>
</dbReference>
<dbReference type="InterPro" id="IPR036736">
    <property type="entry name" value="ACP-like_sf"/>
</dbReference>
<evidence type="ECO:0000259" key="6">
    <source>
        <dbReference type="PROSITE" id="PS50075"/>
    </source>
</evidence>
<organism evidence="7 8">
    <name type="scientific">Spinactinospora alkalitolerans</name>
    <dbReference type="NCBI Taxonomy" id="687207"/>
    <lineage>
        <taxon>Bacteria</taxon>
        <taxon>Bacillati</taxon>
        <taxon>Actinomycetota</taxon>
        <taxon>Actinomycetes</taxon>
        <taxon>Streptosporangiales</taxon>
        <taxon>Nocardiopsidaceae</taxon>
        <taxon>Spinactinospora</taxon>
    </lineage>
</organism>
<dbReference type="Gene3D" id="3.40.50.12780">
    <property type="entry name" value="N-terminal domain of ligase-like"/>
    <property type="match status" value="1"/>
</dbReference>
<dbReference type="SUPFAM" id="SSF56801">
    <property type="entry name" value="Acetyl-CoA synthetase-like"/>
    <property type="match status" value="1"/>
</dbReference>
<protein>
    <submittedName>
        <fullName evidence="7">Amino acid adenylation domain-containing protein</fullName>
    </submittedName>
</protein>
<dbReference type="InterPro" id="IPR042099">
    <property type="entry name" value="ANL_N_sf"/>
</dbReference>
<dbReference type="FunFam" id="3.40.50.12780:FF:000012">
    <property type="entry name" value="Non-ribosomal peptide synthetase"/>
    <property type="match status" value="1"/>
</dbReference>
<dbReference type="CDD" id="cd17643">
    <property type="entry name" value="A_NRPS_Cytc1-like"/>
    <property type="match status" value="1"/>
</dbReference>
<dbReference type="SUPFAM" id="SSF52777">
    <property type="entry name" value="CoA-dependent acyltransferases"/>
    <property type="match status" value="4"/>
</dbReference>
<dbReference type="NCBIfam" id="TIGR01733">
    <property type="entry name" value="AA-adenyl-dom"/>
    <property type="match status" value="1"/>
</dbReference>
<evidence type="ECO:0000256" key="5">
    <source>
        <dbReference type="SAM" id="MobiDB-lite"/>
    </source>
</evidence>
<evidence type="ECO:0000313" key="7">
    <source>
        <dbReference type="EMBL" id="NYE48014.1"/>
    </source>
</evidence>
<dbReference type="Pfam" id="PF00501">
    <property type="entry name" value="AMP-binding"/>
    <property type="match status" value="1"/>
</dbReference>
<dbReference type="PANTHER" id="PTHR45527">
    <property type="entry name" value="NONRIBOSOMAL PEPTIDE SYNTHETASE"/>
    <property type="match status" value="1"/>
</dbReference>
<evidence type="ECO:0000256" key="1">
    <source>
        <dbReference type="ARBA" id="ARBA00001957"/>
    </source>
</evidence>
<dbReference type="Gene3D" id="3.30.559.10">
    <property type="entry name" value="Chloramphenicol acetyltransferase-like domain"/>
    <property type="match status" value="2"/>
</dbReference>
<dbReference type="Gene3D" id="3.30.300.30">
    <property type="match status" value="1"/>
</dbReference>
<feature type="compositionally biased region" description="Polar residues" evidence="5">
    <location>
        <begin position="21"/>
        <end position="33"/>
    </location>
</feature>
<keyword evidence="4" id="KW-0597">Phosphoprotein</keyword>
<dbReference type="InterPro" id="IPR006162">
    <property type="entry name" value="Ppantetheine_attach_site"/>
</dbReference>
<dbReference type="InterPro" id="IPR045851">
    <property type="entry name" value="AMP-bd_C_sf"/>
</dbReference>
<dbReference type="Pfam" id="PF13193">
    <property type="entry name" value="AMP-binding_C"/>
    <property type="match status" value="1"/>
</dbReference>
<evidence type="ECO:0000256" key="2">
    <source>
        <dbReference type="ARBA" id="ARBA00006432"/>
    </source>
</evidence>
<dbReference type="InterPro" id="IPR025110">
    <property type="entry name" value="AMP-bd_C"/>
</dbReference>
<dbReference type="RefSeq" id="WP_179643876.1">
    <property type="nucleotide sequence ID" value="NZ_BAAAYY010000016.1"/>
</dbReference>
<dbReference type="InterPro" id="IPR010071">
    <property type="entry name" value="AA_adenyl_dom"/>
</dbReference>
<dbReference type="SUPFAM" id="SSF47336">
    <property type="entry name" value="ACP-like"/>
    <property type="match status" value="1"/>
</dbReference>
<keyword evidence="8" id="KW-1185">Reference proteome</keyword>
<dbReference type="GO" id="GO:0008610">
    <property type="term" value="P:lipid biosynthetic process"/>
    <property type="evidence" value="ECO:0007669"/>
    <property type="project" value="UniProtKB-ARBA"/>
</dbReference>
<dbReference type="CDD" id="cd19531">
    <property type="entry name" value="LCL_NRPS-like"/>
    <property type="match status" value="1"/>
</dbReference>
<comment type="cofactor">
    <cofactor evidence="1">
        <name>pantetheine 4'-phosphate</name>
        <dbReference type="ChEBI" id="CHEBI:47942"/>
    </cofactor>
</comment>
<keyword evidence="3" id="KW-0596">Phosphopantetheine</keyword>
<dbReference type="FunFam" id="1.10.1200.10:FF:000005">
    <property type="entry name" value="Nonribosomal peptide synthetase 1"/>
    <property type="match status" value="1"/>
</dbReference>
<comment type="caution">
    <text evidence="7">The sequence shown here is derived from an EMBL/GenBank/DDBJ whole genome shotgun (WGS) entry which is preliminary data.</text>
</comment>
<dbReference type="PROSITE" id="PS00012">
    <property type="entry name" value="PHOSPHOPANTETHEINE"/>
    <property type="match status" value="1"/>
</dbReference>
<proteinExistence type="inferred from homology"/>
<dbReference type="Pfam" id="PF00550">
    <property type="entry name" value="PP-binding"/>
    <property type="match status" value="1"/>
</dbReference>
<dbReference type="Proteomes" id="UP000589036">
    <property type="component" value="Unassembled WGS sequence"/>
</dbReference>
<evidence type="ECO:0000256" key="3">
    <source>
        <dbReference type="ARBA" id="ARBA00022450"/>
    </source>
</evidence>
<sequence length="1572" mass="174619">MEFEEDVPGLLTSGDGELPQNWETENGSHSQRTGHAPLSFAQRRIWFFEQWNPGTPTYNISSAHRIEGELRPTVLRDAFTRVVQRHGALRTSFSVHRGEPRQTVRDDAGFPFLVHDLSTTTTPDEEALRQAEQEARRPIRLTDDPPLRVLLLRCAEQRWLLVLTIHHIVCDGHSVGLVLDEVSETYEALESAHLEPPPCPRLDQIGVAEKEIERWSAGHLDDQVRYWQRRLAGGPEHSAPPPDHPRPPLQTFAGRTHIAPLPPRLMERVTEAAQAAATTPYAVLLSAFSVFLGRYSNQDDVIVGAPFSTRDPATDSTVGLLVNILPLRLTLSEGDLFRDLACRAHAAVLEALENRDVPFERLMASLEVERDLSHSPLIQILFGMDSEGRHGRRLAGTPLTQVFVERATAKFDMTWLVVGEDPHHIEIEYNTDLYEHSTVRRMADDFVRLLGRLLDRPDAHAVTEEFVDADVLARLNAGAARMALDDGDCVPARIARRAAECPDAPAIHEGKQWISYGELDERSNRLGHALRAWGVGPERIVGVYQERGIDLVTTLLAVLKAGGAYLPLDPAHPTERTRFMLSDSGAELVVATPGLAGRLPRGDWSVLETDGSAAKGTEMLPPPALDDLAYLIYTSGSTGTPKGVQATHRNLARLFPATGLWFDFDASDVWTWVHSPSFDFSAWEIWGALVHGARLVVVPKEVTRSPEDLHALLRARQVTVLSLTPSAFRNLVTVDAAGGHPSEASPDLALRYVVLGGESVDMTSVGRWFGAHGDQSPQVANLYGITETTVHATCRILRADDVAGNGSPIGEPLSDLSIEVVDRWGNTCPALAPGEIHVHGDGVTRGYLGRPALTAERFPPARSGGPRHSYRSGDLARLTPGGELEYIGRDDHQVKIRGFRVEPGEIEAVLGAHPEISGAVVLARPDEGERPARLAAYVASDRQLTTSEVRAFLSETLPEHMLPAAVVRIDEWPLTYNGKIDRDALPAPDTRRPRLSSEFVGPRDGVEEALADVFQRVLQTDRVGVHDSFFDLGGDSIRSLQIIGLAKEHGFSLRLQDLFQRPTIAELRQCVAKRTESVGPADRAPFSLLSEEDRRIVPEGMVDAYPLSMLQAGMVFHMELEPESLPYHNVNSFHVRAPYHADMFRRAVADVMARHPILRTSFDLSRYSVPMQLVWESVPPPVTAEDIRHLDVEAQRDHLLAVLRTERAHPFDIGRAPLIRFALHRRTDSTMQWTVTEHHAILDGWSLFSTQTEILRRYLDLLRNPDTPRKATPESQYRDFIRLEREALISSDSARFWRERLAGFRPARLPAPAPETAGFSPRLGDTHIEGDSVDGIRQWRSTVTRSASHRSLEALLPEALCASLGDLAARTGVPLKSVLLAAHLKVLSLATGSPDVIAGVSSHGRPEEPGATEARGLYLNLLPLRLTLTPAPWSDLVRAVFHAERELLPHRRYPLARIQQDLGVELFDNTFLYNHFHMLQNVIGPDIEFIDARINATTEYRAEPTSHSLSTGFMRHPNSELLLLRFDYHTGKLSDDTAELLRRCYLEVLQAMTRDSDPHHEFEPSRSTGAPP</sequence>
<dbReference type="GO" id="GO:0003824">
    <property type="term" value="F:catalytic activity"/>
    <property type="evidence" value="ECO:0007669"/>
    <property type="project" value="InterPro"/>
</dbReference>
<dbReference type="Pfam" id="PF00668">
    <property type="entry name" value="Condensation"/>
    <property type="match status" value="2"/>
</dbReference>
<dbReference type="Gene3D" id="3.30.559.30">
    <property type="entry name" value="Nonribosomal peptide synthetase, condensation domain"/>
    <property type="match status" value="2"/>
</dbReference>
<evidence type="ECO:0000256" key="4">
    <source>
        <dbReference type="ARBA" id="ARBA00022553"/>
    </source>
</evidence>
<dbReference type="PROSITE" id="PS00455">
    <property type="entry name" value="AMP_BINDING"/>
    <property type="match status" value="1"/>
</dbReference>
<dbReference type="GO" id="GO:0044550">
    <property type="term" value="P:secondary metabolite biosynthetic process"/>
    <property type="evidence" value="ECO:0007669"/>
    <property type="project" value="UniProtKB-ARBA"/>
</dbReference>
<reference evidence="7 8" key="1">
    <citation type="submission" date="2020-07" db="EMBL/GenBank/DDBJ databases">
        <title>Sequencing the genomes of 1000 actinobacteria strains.</title>
        <authorList>
            <person name="Klenk H.-P."/>
        </authorList>
    </citation>
    <scope>NUCLEOTIDE SEQUENCE [LARGE SCALE GENOMIC DNA]</scope>
    <source>
        <strain evidence="7 8">CXB654</strain>
    </source>
</reference>
<dbReference type="GO" id="GO:0031177">
    <property type="term" value="F:phosphopantetheine binding"/>
    <property type="evidence" value="ECO:0007669"/>
    <property type="project" value="TreeGrafter"/>
</dbReference>
<accession>A0A852U1H0</accession>